<organism evidence="3 4">
    <name type="scientific">Paenibacillus bovis</name>
    <dbReference type="NCBI Taxonomy" id="1616788"/>
    <lineage>
        <taxon>Bacteria</taxon>
        <taxon>Bacillati</taxon>
        <taxon>Bacillota</taxon>
        <taxon>Bacilli</taxon>
        <taxon>Bacillales</taxon>
        <taxon>Paenibacillaceae</taxon>
        <taxon>Paenibacillus</taxon>
    </lineage>
</organism>
<evidence type="ECO:0000313" key="3">
    <source>
        <dbReference type="EMBL" id="ANF98482.1"/>
    </source>
</evidence>
<dbReference type="PANTHER" id="PTHR46401">
    <property type="entry name" value="GLYCOSYLTRANSFERASE WBBK-RELATED"/>
    <property type="match status" value="1"/>
</dbReference>
<keyword evidence="1" id="KW-0808">Transferase</keyword>
<gene>
    <name evidence="3" type="ORF">AR543_22475</name>
</gene>
<evidence type="ECO:0000259" key="2">
    <source>
        <dbReference type="Pfam" id="PF00534"/>
    </source>
</evidence>
<dbReference type="GO" id="GO:0009103">
    <property type="term" value="P:lipopolysaccharide biosynthetic process"/>
    <property type="evidence" value="ECO:0007669"/>
    <property type="project" value="TreeGrafter"/>
</dbReference>
<name>A0A172ZM47_9BACL</name>
<dbReference type="Pfam" id="PF00534">
    <property type="entry name" value="Glycos_transf_1"/>
    <property type="match status" value="1"/>
</dbReference>
<dbReference type="GO" id="GO:0016757">
    <property type="term" value="F:glycosyltransferase activity"/>
    <property type="evidence" value="ECO:0007669"/>
    <property type="project" value="InterPro"/>
</dbReference>
<dbReference type="InterPro" id="IPR001296">
    <property type="entry name" value="Glyco_trans_1"/>
</dbReference>
<protein>
    <recommendedName>
        <fullName evidence="2">Glycosyl transferase family 1 domain-containing protein</fullName>
    </recommendedName>
</protein>
<evidence type="ECO:0000256" key="1">
    <source>
        <dbReference type="ARBA" id="ARBA00022679"/>
    </source>
</evidence>
<dbReference type="RefSeq" id="WP_060536517.1">
    <property type="nucleotide sequence ID" value="NZ_CP013023.1"/>
</dbReference>
<feature type="domain" description="Glycosyl transferase family 1" evidence="2">
    <location>
        <begin position="437"/>
        <end position="526"/>
    </location>
</feature>
<dbReference type="InterPro" id="IPR029063">
    <property type="entry name" value="SAM-dependent_MTases_sf"/>
</dbReference>
<evidence type="ECO:0000313" key="4">
    <source>
        <dbReference type="Proteomes" id="UP000078148"/>
    </source>
</evidence>
<dbReference type="KEGG" id="pbv:AR543_22475"/>
<dbReference type="Gene3D" id="3.40.50.150">
    <property type="entry name" value="Vaccinia Virus protein VP39"/>
    <property type="match status" value="1"/>
</dbReference>
<dbReference type="PANTHER" id="PTHR46401:SF2">
    <property type="entry name" value="GLYCOSYLTRANSFERASE WBBK-RELATED"/>
    <property type="match status" value="1"/>
</dbReference>
<dbReference type="AlphaFoldDB" id="A0A172ZM47"/>
<proteinExistence type="predicted"/>
<dbReference type="CDD" id="cd03801">
    <property type="entry name" value="GT4_PimA-like"/>
    <property type="match status" value="1"/>
</dbReference>
<dbReference type="SUPFAM" id="SSF53335">
    <property type="entry name" value="S-adenosyl-L-methionine-dependent methyltransferases"/>
    <property type="match status" value="1"/>
</dbReference>
<dbReference type="Gene3D" id="3.40.50.2000">
    <property type="entry name" value="Glycogen Phosphorylase B"/>
    <property type="match status" value="2"/>
</dbReference>
<keyword evidence="4" id="KW-1185">Reference proteome</keyword>
<sequence length="553" mass="63491">MPTSWYQTIPNILNHIIMENPASILDIGIGFGKYGFLSREMLELPYERYQKEQWTVRIDGVEAFESYKNPIHEFVYNDIYYGDILETIDQLPSYDVILLIDVLEHFTKEDGKRLLEKLVKHTNKALIVSTPIFPAEQEEYLGNKYEEHKSRWSITDLVDFSFTYEEFLIGGNGAHIFKFYPKVEQQQKSIDQLLISKTGIINANKKLVVTFVLPHHVLTGGLKMLLQQMKELRKRGHVVQAALRSDEGPVLPSWLDLSVDKQILIPSTENYLPYLAGSDIIVAGWFDQLHELQNDDIPVFYWEQGHEWLFGDIVSQYETEVVRNHLQLNYEQNIVLTAVSPIISKLLESNYGRKCIVLPNFIDTHFYHPAIDKVEDDELTILLVGDPGLRFKGSDIALNALHLVSQAGYPFKVQWVMPTLRDLGEWSFDIEYVIKPSQEELAQLYRDADIHLFTSWYEGFGMPPLEAMASGIPVVATNCGGISVYAKHGENAYLVEPGDFEGLAVGLLYFMKNAAKRHEYGQKGRNTALMFEYSTGIQYLEECLIKTVEHYQK</sequence>
<reference evidence="4" key="1">
    <citation type="submission" date="2015-10" db="EMBL/GenBank/DDBJ databases">
        <title>Genome of Paenibacillus bovis sp. nov.</title>
        <authorList>
            <person name="Wu Z."/>
            <person name="Gao C."/>
            <person name="Liu Z."/>
            <person name="Zheng H."/>
        </authorList>
    </citation>
    <scope>NUCLEOTIDE SEQUENCE [LARGE SCALE GENOMIC DNA]</scope>
    <source>
        <strain evidence="4">BD3526</strain>
    </source>
</reference>
<dbReference type="EMBL" id="CP013023">
    <property type="protein sequence ID" value="ANF98482.1"/>
    <property type="molecule type" value="Genomic_DNA"/>
</dbReference>
<reference evidence="3 4" key="2">
    <citation type="journal article" date="2016" name="Int. J. Syst. Evol. Microbiol.">
        <title>Paenibacillus bovis sp. nov., isolated from raw yak (Bos grunniens) milk.</title>
        <authorList>
            <person name="Gao C."/>
            <person name="Han J."/>
            <person name="Liu Z."/>
            <person name="Xu X."/>
            <person name="Hang F."/>
            <person name="Wu Z."/>
        </authorList>
    </citation>
    <scope>NUCLEOTIDE SEQUENCE [LARGE SCALE GENOMIC DNA]</scope>
    <source>
        <strain evidence="3 4">BD3526</strain>
    </source>
</reference>
<dbReference type="Proteomes" id="UP000078148">
    <property type="component" value="Chromosome"/>
</dbReference>
<accession>A0A172ZM47</accession>
<dbReference type="SUPFAM" id="SSF53756">
    <property type="entry name" value="UDP-Glycosyltransferase/glycogen phosphorylase"/>
    <property type="match status" value="1"/>
</dbReference>
<dbReference type="OrthoDB" id="9797829at2"/>
<dbReference type="STRING" id="1616788.AR543_22475"/>